<dbReference type="InterPro" id="IPR016721">
    <property type="entry name" value="Bet3"/>
</dbReference>
<dbReference type="Gene3D" id="3.30.1380.20">
    <property type="entry name" value="Trafficking protein particle complex subunit 3"/>
    <property type="match status" value="1"/>
</dbReference>
<keyword evidence="8" id="KW-0175">Coiled coil</keyword>
<dbReference type="GO" id="GO:0030008">
    <property type="term" value="C:TRAPP complex"/>
    <property type="evidence" value="ECO:0007669"/>
    <property type="project" value="InterPro"/>
</dbReference>
<organism evidence="11">
    <name type="scientific">Harpegnathos saltator</name>
    <name type="common">Jerdon's jumping ant</name>
    <dbReference type="NCBI Taxonomy" id="610380"/>
    <lineage>
        <taxon>Eukaryota</taxon>
        <taxon>Metazoa</taxon>
        <taxon>Ecdysozoa</taxon>
        <taxon>Arthropoda</taxon>
        <taxon>Hexapoda</taxon>
        <taxon>Insecta</taxon>
        <taxon>Pterygota</taxon>
        <taxon>Neoptera</taxon>
        <taxon>Endopterygota</taxon>
        <taxon>Hymenoptera</taxon>
        <taxon>Apocrita</taxon>
        <taxon>Aculeata</taxon>
        <taxon>Formicoidea</taxon>
        <taxon>Formicidae</taxon>
        <taxon>Ponerinae</taxon>
        <taxon>Ponerini</taxon>
        <taxon>Harpegnathos</taxon>
    </lineage>
</organism>
<dbReference type="Proteomes" id="UP000008237">
    <property type="component" value="Unassembled WGS sequence"/>
</dbReference>
<evidence type="ECO:0000256" key="2">
    <source>
        <dbReference type="ARBA" id="ARBA00004240"/>
    </source>
</evidence>
<comment type="similarity">
    <text evidence="3">Belongs to the TRAPP small subunits family. BET3 subfamily.</text>
</comment>
<dbReference type="GO" id="GO:0048193">
    <property type="term" value="P:Golgi vesicle transport"/>
    <property type="evidence" value="ECO:0007669"/>
    <property type="project" value="InterPro"/>
</dbReference>
<dbReference type="EMBL" id="GL448819">
    <property type="protein sequence ID" value="EFN83746.1"/>
    <property type="molecule type" value="Genomic_DNA"/>
</dbReference>
<evidence type="ECO:0000256" key="8">
    <source>
        <dbReference type="SAM" id="Coils"/>
    </source>
</evidence>
<dbReference type="InParanoid" id="E2BKP8"/>
<dbReference type="FunFam" id="3.30.1380.20:FF:000001">
    <property type="entry name" value="Trafficking protein particle complex subunit BET3"/>
    <property type="match status" value="1"/>
</dbReference>
<keyword evidence="11" id="KW-1185">Reference proteome</keyword>
<dbReference type="Pfam" id="PF15619">
    <property type="entry name" value="Lebercilin"/>
    <property type="match status" value="1"/>
</dbReference>
<protein>
    <submittedName>
        <fullName evidence="10">Trafficking protein particle complex subunit 3</fullName>
    </submittedName>
</protein>
<feature type="coiled-coil region" evidence="8">
    <location>
        <begin position="8"/>
        <end position="187"/>
    </location>
</feature>
<dbReference type="InterPro" id="IPR007194">
    <property type="entry name" value="TRAPP_component"/>
</dbReference>
<name>E2BKP8_HARSA</name>
<dbReference type="Pfam" id="PF04051">
    <property type="entry name" value="TRAPP"/>
    <property type="match status" value="1"/>
</dbReference>
<evidence type="ECO:0000259" key="9">
    <source>
        <dbReference type="Pfam" id="PF15619"/>
    </source>
</evidence>
<evidence type="ECO:0000256" key="7">
    <source>
        <dbReference type="ARBA" id="ARBA00023034"/>
    </source>
</evidence>
<dbReference type="AlphaFoldDB" id="E2BKP8"/>
<dbReference type="GO" id="GO:0005794">
    <property type="term" value="C:Golgi apparatus"/>
    <property type="evidence" value="ECO:0007669"/>
    <property type="project" value="UniProtKB-SubCell"/>
</dbReference>
<comment type="subcellular location">
    <subcellularLocation>
        <location evidence="2">Endoplasmic reticulum</location>
    </subcellularLocation>
    <subcellularLocation>
        <location evidence="1">Golgi apparatus</location>
        <location evidence="1">cis-Golgi network</location>
    </subcellularLocation>
</comment>
<dbReference type="STRING" id="610380.E2BKP8"/>
<dbReference type="GO" id="GO:0005783">
    <property type="term" value="C:endoplasmic reticulum"/>
    <property type="evidence" value="ECO:0007669"/>
    <property type="project" value="UniProtKB-SubCell"/>
</dbReference>
<keyword evidence="5" id="KW-0256">Endoplasmic reticulum</keyword>
<feature type="domain" description="Lebercilin" evidence="9">
    <location>
        <begin position="1"/>
        <end position="188"/>
    </location>
</feature>
<evidence type="ECO:0000313" key="10">
    <source>
        <dbReference type="EMBL" id="EFN83746.1"/>
    </source>
</evidence>
<keyword evidence="6" id="KW-0931">ER-Golgi transport</keyword>
<dbReference type="OrthoDB" id="2123794at2759"/>
<evidence type="ECO:0000256" key="3">
    <source>
        <dbReference type="ARBA" id="ARBA00006218"/>
    </source>
</evidence>
<dbReference type="CDD" id="cd14942">
    <property type="entry name" value="TRAPPC3_bet3"/>
    <property type="match status" value="1"/>
</dbReference>
<evidence type="ECO:0000256" key="4">
    <source>
        <dbReference type="ARBA" id="ARBA00022448"/>
    </source>
</evidence>
<evidence type="ECO:0000256" key="1">
    <source>
        <dbReference type="ARBA" id="ARBA00004222"/>
    </source>
</evidence>
<evidence type="ECO:0000256" key="6">
    <source>
        <dbReference type="ARBA" id="ARBA00022892"/>
    </source>
</evidence>
<dbReference type="InterPro" id="IPR024096">
    <property type="entry name" value="NO_sig/Golgi_transp_ligand-bd"/>
</dbReference>
<evidence type="ECO:0000313" key="11">
    <source>
        <dbReference type="Proteomes" id="UP000008237"/>
    </source>
</evidence>
<keyword evidence="4" id="KW-0813">Transport</keyword>
<dbReference type="SUPFAM" id="SSF111126">
    <property type="entry name" value="Ligand-binding domain in the NO signalling and Golgi transport"/>
    <property type="match status" value="1"/>
</dbReference>
<evidence type="ECO:0000256" key="5">
    <source>
        <dbReference type="ARBA" id="ARBA00022824"/>
    </source>
</evidence>
<gene>
    <name evidence="10" type="ORF">EAI_17135</name>
</gene>
<reference evidence="10 11" key="1">
    <citation type="journal article" date="2010" name="Science">
        <title>Genomic comparison of the ants Camponotus floridanus and Harpegnathos saltator.</title>
        <authorList>
            <person name="Bonasio R."/>
            <person name="Zhang G."/>
            <person name="Ye C."/>
            <person name="Mutti N.S."/>
            <person name="Fang X."/>
            <person name="Qin N."/>
            <person name="Donahue G."/>
            <person name="Yang P."/>
            <person name="Li Q."/>
            <person name="Li C."/>
            <person name="Zhang P."/>
            <person name="Huang Z."/>
            <person name="Berger S.L."/>
            <person name="Reinberg D."/>
            <person name="Wang J."/>
            <person name="Liebig J."/>
        </authorList>
    </citation>
    <scope>NUCLEOTIDE SEQUENCE [LARGE SCALE GENOMIC DNA]</scope>
    <source>
        <strain evidence="10 11">R22 G/1</strain>
    </source>
</reference>
<accession>E2BKP8</accession>
<keyword evidence="7" id="KW-0333">Golgi apparatus</keyword>
<sequence length="768" mass="90328">MSARILRFKQLQNQLADAHYHLNELANENRLLKALQKRQDSALRRYEGTNAELPRIINSHHEELRVLQTKYKKLKELHRDTCNLLKEKENELYTVNSQNKHLLQLSKDRNLGEREKLQLQISDMNHEMQQQQETIQLLHRKLALETKSMKHQLHIEISKHKETQKNLQETIEKLKTLECLLDNREKRLYYNGQLPIYNKEKNLDSHSFTNLSDIRLINGIDDTSDTLDDIKKVDIHYSDGEEKKELSTRLVKDLAFQKFNYKSKSDILQHHRNKKFDDSDSEVDSEEKIDRNEEYFSTEYEADVTKYSKEQFSKSCNDTTHLGYNTSEIKEPFELKNTKLQMISNDTLDDIYSQDIEVSAQISEKKLKNRPEELSENNDVDNSFTDIRKEEYKKEKKEYLEKEPVYTDISYNNVYKDMFKQNNTNEEINNLLSPEKEVQDNLQQAHEEYKTKTLTEYIKTEDFRAICNEDKAVLHHPEENDYSMDNLIKEYHRLRVEETPRTRNYNDEEETLKEDDFNVETNNRLNALSEAENINALSNIVQASHHAKQANEIGDEIIDVKHTTDTKKKLINYNKEKLLATMKAIDDNENIEFLNQEFKNHNVNSELFTLTYGALVAQLLKDYENVEDVNKQLERMGYNMGIRLIEDFLARTGSGRCYDFRDTAEKIQSGFKIFLGITPTITNWSPAGDEFSLSFETNPLTEFVELPDHCLNLKYCNILTGILRGACEMVQMEIACWFVQDQLKNDNVTELRVKFVKRLEDAIPAGED</sequence>
<dbReference type="InterPro" id="IPR028933">
    <property type="entry name" value="Lebercilin_dom"/>
</dbReference>
<dbReference type="GO" id="GO:0016236">
    <property type="term" value="P:macroautophagy"/>
    <property type="evidence" value="ECO:0007669"/>
    <property type="project" value="UniProtKB-ARBA"/>
</dbReference>
<proteinExistence type="inferred from homology"/>
<dbReference type="PANTHER" id="PTHR13048">
    <property type="entry name" value="TRAFFICKING PROTEIN PARTICLE COMPLEX SUBUNIT 3"/>
    <property type="match status" value="1"/>
</dbReference>